<reference evidence="1" key="1">
    <citation type="submission" date="2023-10" db="EMBL/GenBank/DDBJ databases">
        <authorList>
            <person name="Rodriguez Cubillos JULIANA M."/>
            <person name="De Vega J."/>
        </authorList>
    </citation>
    <scope>NUCLEOTIDE SEQUENCE</scope>
</reference>
<keyword evidence="2" id="KW-1185">Reference proteome</keyword>
<evidence type="ECO:0000313" key="1">
    <source>
        <dbReference type="EMBL" id="CAJ2648499.1"/>
    </source>
</evidence>
<dbReference type="EMBL" id="CASHSV030000109">
    <property type="protein sequence ID" value="CAJ2648499.1"/>
    <property type="molecule type" value="Genomic_DNA"/>
</dbReference>
<comment type="caution">
    <text evidence="1">The sequence shown here is derived from an EMBL/GenBank/DDBJ whole genome shotgun (WGS) entry which is preliminary data.</text>
</comment>
<name>A0ACB0JTR8_TRIPR</name>
<sequence length="76" mass="8780">MTKTPKFVNAISIFLFLLLVIKNVDAIIECETDKDCLRYLPKNWKCIDKQCKNVKVTLRPVDGVPKFHEEKNESLG</sequence>
<proteinExistence type="predicted"/>
<gene>
    <name evidence="1" type="ORF">MILVUS5_LOCUS16832</name>
</gene>
<organism evidence="1 2">
    <name type="scientific">Trifolium pratense</name>
    <name type="common">Red clover</name>
    <dbReference type="NCBI Taxonomy" id="57577"/>
    <lineage>
        <taxon>Eukaryota</taxon>
        <taxon>Viridiplantae</taxon>
        <taxon>Streptophyta</taxon>
        <taxon>Embryophyta</taxon>
        <taxon>Tracheophyta</taxon>
        <taxon>Spermatophyta</taxon>
        <taxon>Magnoliopsida</taxon>
        <taxon>eudicotyledons</taxon>
        <taxon>Gunneridae</taxon>
        <taxon>Pentapetalae</taxon>
        <taxon>rosids</taxon>
        <taxon>fabids</taxon>
        <taxon>Fabales</taxon>
        <taxon>Fabaceae</taxon>
        <taxon>Papilionoideae</taxon>
        <taxon>50 kb inversion clade</taxon>
        <taxon>NPAAA clade</taxon>
        <taxon>Hologalegina</taxon>
        <taxon>IRL clade</taxon>
        <taxon>Trifolieae</taxon>
        <taxon>Trifolium</taxon>
    </lineage>
</organism>
<accession>A0ACB0JTR8</accession>
<dbReference type="Proteomes" id="UP001177021">
    <property type="component" value="Unassembled WGS sequence"/>
</dbReference>
<evidence type="ECO:0000313" key="2">
    <source>
        <dbReference type="Proteomes" id="UP001177021"/>
    </source>
</evidence>
<protein>
    <submittedName>
        <fullName evidence="1">Uncharacterized protein</fullName>
    </submittedName>
</protein>